<dbReference type="AlphaFoldDB" id="C4FKP7"/>
<dbReference type="Proteomes" id="UP000005540">
    <property type="component" value="Unassembled WGS sequence"/>
</dbReference>
<keyword evidence="5" id="KW-1185">Reference proteome</keyword>
<feature type="non-terminal residue" evidence="4">
    <location>
        <position position="1"/>
    </location>
</feature>
<dbReference type="Pfam" id="PF05567">
    <property type="entry name" value="T4P_PilY1"/>
    <property type="match status" value="1"/>
</dbReference>
<organism evidence="4 5">
    <name type="scientific">Sulfurihydrogenibium yellowstonense SS-5</name>
    <dbReference type="NCBI Taxonomy" id="432331"/>
    <lineage>
        <taxon>Bacteria</taxon>
        <taxon>Pseudomonadati</taxon>
        <taxon>Aquificota</taxon>
        <taxon>Aquificia</taxon>
        <taxon>Aquificales</taxon>
        <taxon>Hydrogenothermaceae</taxon>
        <taxon>Sulfurihydrogenibium</taxon>
    </lineage>
</organism>
<dbReference type="InterPro" id="IPR008707">
    <property type="entry name" value="B-propeller_PilY1"/>
</dbReference>
<comment type="caution">
    <text evidence="4">The sequence shown here is derived from an EMBL/GenBank/DDBJ whole genome shotgun (WGS) entry which is preliminary data.</text>
</comment>
<keyword evidence="1" id="KW-0479">Metal-binding</keyword>
<protein>
    <recommendedName>
        <fullName evidence="3">PilY1 beta-propeller domain-containing protein</fullName>
    </recommendedName>
</protein>
<evidence type="ECO:0000256" key="2">
    <source>
        <dbReference type="ARBA" id="ARBA00022837"/>
    </source>
</evidence>
<dbReference type="RefSeq" id="WP_007547279.1">
    <property type="nucleotide sequence ID" value="NZ_ABZS01000109.1"/>
</dbReference>
<proteinExistence type="predicted"/>
<feature type="domain" description="PilY1 beta-propeller" evidence="3">
    <location>
        <begin position="456"/>
        <end position="852"/>
    </location>
</feature>
<gene>
    <name evidence="4" type="ORF">SULYE_1147</name>
</gene>
<evidence type="ECO:0000256" key="1">
    <source>
        <dbReference type="ARBA" id="ARBA00022723"/>
    </source>
</evidence>
<evidence type="ECO:0000313" key="5">
    <source>
        <dbReference type="Proteomes" id="UP000005540"/>
    </source>
</evidence>
<keyword evidence="2" id="KW-0106">Calcium</keyword>
<dbReference type="GO" id="GO:0046872">
    <property type="term" value="F:metal ion binding"/>
    <property type="evidence" value="ECO:0007669"/>
    <property type="project" value="UniProtKB-KW"/>
</dbReference>
<dbReference type="EMBL" id="ABZS01000109">
    <property type="protein sequence ID" value="EEP60348.1"/>
    <property type="molecule type" value="Genomic_DNA"/>
</dbReference>
<reference evidence="4 5" key="1">
    <citation type="submission" date="2009-04" db="EMBL/GenBank/DDBJ databases">
        <authorList>
            <person name="Reysenbach A.-L."/>
            <person name="Heidelberg J.F."/>
            <person name="Nelson W.C."/>
        </authorList>
    </citation>
    <scope>NUCLEOTIDE SEQUENCE [LARGE SCALE GENOMIC DNA]</scope>
    <source>
        <strain evidence="4 5">SS-5</strain>
    </source>
</reference>
<name>C4FKP7_9AQUI</name>
<evidence type="ECO:0000313" key="4">
    <source>
        <dbReference type="EMBL" id="EEP60348.1"/>
    </source>
</evidence>
<sequence>KNVITAVNEEDPAGYTPTAPALWDTYNYFAQNPPQYGGLAPQTGQDDAWKNPLYQCFDENNDGKCEGNELKPVSCAKNFVILMTDGQWNMGGPPKKVDFTCSIDTGFEQYSADPVVPAYWMHKKGFTNKPTGINSRVEALYGIGLFLGGTGAQSLKNVAMYGSFDTTGRNWPDSLSGYPQGTCWVDDCSNYINSNGKGSGCTKLPPSSPDWDKNGDGNPDTFFAASNAIEMKDALYKAILDILKRASAGSTVGSLSTKTSISSVLVQPFFYPTYTDSQGNTLTWPGFLRSFWVDPKNDLREDTNQNKELNLSVDKIFQTFYDSSTNETKVALLSDTSTCTVDSIVGMKDLKPVFDSGCWLGNCDPNNRKIYYSTGTDIKEFNTSKADDLKNIWDLVDNNASDNSITTDIASCVIRYIRGEDISNDSSCNSDYVKRNLKINISEICPGSTGVKTWKLGDIIHSTPAVIGNEPINSYHLRYSDSTYYEYINSDQYKNRASRIIVGANDGMLHFFRLGYIKDQSSTKPDDPSALQNDPKNTGTDLIASEEFAFIPKNAIPYLLWYGHKDYCHIPTVDSRVLIFDASINGDPTDDKTSNSWRTILVGVMGFGGKSLSAGTTTYSSSIFALDLTEWLNGTATTPKLLWEQTLPDNTLTLSFPSVVRRGDANKNGSWYLVIGSGPNVPNPSSYNDYISSPSLYFFDLKTGNLVKTIQISLPQDTVAAVADTLPIDPSDDYRDDTIYFGLYGLQKQGTTWYNWGNFYRFVLDDNLSNTSSNPSVAVDLSSFANNGQIPPVTAAPTFSKDENGNLWVFFGTGRFLSNGDKILNYNNYFIGFKDPCWDGTCSTTFKKGDFNDQTNKTVTAEVAKTQQICLCDSSGCSNKTVVVETKNYTQPAEVDKGWYQELTNEAVISQPIVFGGIVDFLSYVPPNDVCSFEGSSKLYALYYKSGTSYPVPSILSPKATSGTSGIVTINKSIDLGRGAPPIGNPFQVSVSQGSTNRYEKYIQISTGVVIKQTQQPTPSAQPRFILWIEK</sequence>
<dbReference type="OrthoDB" id="7156875at2"/>
<accession>C4FKP7</accession>
<evidence type="ECO:0000259" key="3">
    <source>
        <dbReference type="Pfam" id="PF05567"/>
    </source>
</evidence>